<organism evidence="3 4">
    <name type="scientific">Gemmatimonas phototrophica</name>
    <dbReference type="NCBI Taxonomy" id="1379270"/>
    <lineage>
        <taxon>Bacteria</taxon>
        <taxon>Pseudomonadati</taxon>
        <taxon>Gemmatimonadota</taxon>
        <taxon>Gemmatimonadia</taxon>
        <taxon>Gemmatimonadales</taxon>
        <taxon>Gemmatimonadaceae</taxon>
        <taxon>Gemmatimonas</taxon>
    </lineage>
</organism>
<dbReference type="STRING" id="1379270.GEMMAAP_05585"/>
<dbReference type="KEGG" id="gph:GEMMAAP_05585"/>
<dbReference type="EMBL" id="CP011454">
    <property type="protein sequence ID" value="AMW06583.1"/>
    <property type="molecule type" value="Genomic_DNA"/>
</dbReference>
<evidence type="ECO:0000256" key="2">
    <source>
        <dbReference type="ARBA" id="ARBA00022526"/>
    </source>
</evidence>
<accession>A0A143BPQ6</accession>
<dbReference type="Gene3D" id="2.130.10.10">
    <property type="entry name" value="YVTN repeat-like/Quinoprotein amine dehydrogenase"/>
    <property type="match status" value="1"/>
</dbReference>
<reference evidence="3 4" key="1">
    <citation type="journal article" date="2014" name="Proc. Natl. Acad. Sci. U.S.A.">
        <title>Functional type 2 photosynthetic reaction centers found in the rare bacterial phylum Gemmatimonadetes.</title>
        <authorList>
            <person name="Zeng Y."/>
            <person name="Feng F."/>
            <person name="Medova H."/>
            <person name="Dean J."/>
            <person name="Koblizek M."/>
        </authorList>
    </citation>
    <scope>NUCLEOTIDE SEQUENCE [LARGE SCALE GENOMIC DNA]</scope>
    <source>
        <strain evidence="3 4">AP64</strain>
    </source>
</reference>
<dbReference type="Proteomes" id="UP000076404">
    <property type="component" value="Chromosome"/>
</dbReference>
<dbReference type="AlphaFoldDB" id="A0A143BPQ6"/>
<keyword evidence="2" id="KW-0313">Glucose metabolism</keyword>
<dbReference type="GO" id="GO:0017057">
    <property type="term" value="F:6-phosphogluconolactonase activity"/>
    <property type="evidence" value="ECO:0007669"/>
    <property type="project" value="TreeGrafter"/>
</dbReference>
<proteinExistence type="inferred from homology"/>
<name>A0A143BPQ6_9BACT</name>
<dbReference type="PANTHER" id="PTHR30344:SF1">
    <property type="entry name" value="6-PHOSPHOGLUCONOLACTONASE"/>
    <property type="match status" value="1"/>
</dbReference>
<dbReference type="InterPro" id="IPR015943">
    <property type="entry name" value="WD40/YVTN_repeat-like_dom_sf"/>
</dbReference>
<keyword evidence="2" id="KW-0119">Carbohydrate metabolism</keyword>
<evidence type="ECO:0008006" key="5">
    <source>
        <dbReference type="Google" id="ProtNLM"/>
    </source>
</evidence>
<protein>
    <recommendedName>
        <fullName evidence="5">6-phosphogluconolactonase</fullName>
    </recommendedName>
</protein>
<dbReference type="InterPro" id="IPR011048">
    <property type="entry name" value="Haem_d1_sf"/>
</dbReference>
<evidence type="ECO:0000256" key="1">
    <source>
        <dbReference type="ARBA" id="ARBA00005564"/>
    </source>
</evidence>
<dbReference type="SUPFAM" id="SSF51004">
    <property type="entry name" value="C-terminal (heme d1) domain of cytochrome cd1-nitrite reductase"/>
    <property type="match status" value="1"/>
</dbReference>
<dbReference type="Pfam" id="PF10282">
    <property type="entry name" value="Lactonase"/>
    <property type="match status" value="1"/>
</dbReference>
<evidence type="ECO:0000313" key="4">
    <source>
        <dbReference type="Proteomes" id="UP000076404"/>
    </source>
</evidence>
<dbReference type="InterPro" id="IPR019405">
    <property type="entry name" value="Lactonase_7-beta_prop"/>
</dbReference>
<reference evidence="3 4" key="2">
    <citation type="journal article" date="2016" name="Environ. Microbiol. Rep.">
        <title>Metagenomic evidence for the presence of phototrophic Gemmatimonadetes bacteria in diverse environments.</title>
        <authorList>
            <person name="Zeng Y."/>
            <person name="Baumbach J."/>
            <person name="Barbosa E.G."/>
            <person name="Azevedo V."/>
            <person name="Zhang C."/>
            <person name="Koblizek M."/>
        </authorList>
    </citation>
    <scope>NUCLEOTIDE SEQUENCE [LARGE SCALE GENOMIC DNA]</scope>
    <source>
        <strain evidence="3 4">AP64</strain>
    </source>
</reference>
<dbReference type="GO" id="GO:0006006">
    <property type="term" value="P:glucose metabolic process"/>
    <property type="evidence" value="ECO:0007669"/>
    <property type="project" value="UniProtKB-KW"/>
</dbReference>
<evidence type="ECO:0000313" key="3">
    <source>
        <dbReference type="EMBL" id="AMW06583.1"/>
    </source>
</evidence>
<dbReference type="eggNOG" id="COG2706">
    <property type="taxonomic scope" value="Bacteria"/>
</dbReference>
<sequence length="383" mass="40675">MATSTFATLACVDRPDREASFAPADDARWPLYVGTYTNTGKSRGIYRMHVRQDTLALSVPELVAETPDPSFLALTPDRRTLLAVNELTTFAGSASGALSAFTRDPATNNLVPLAPMRASRGAAPCYVSVDRTGQFAFVANYVGGNVAAFPLDANGVPAEANLVVAHPGRGPHPRRQASAHAHCILPDATNQFVLSADLGTDCIYVLRFDARTGALIPAEIPEFQLAAGAGPRHLAFSPDGRTLYCVNELNSTLVALAYDATRGRLTEQQVVSTRPVGATGENSPADLHVHPDGRTVYLSNRGDNTIAVFTVHPTTQRLTLVQSMPTGGDWPRNFALTPDASGLLVAHQRSDTITAFRIDQTGGTLAETGQKQSAGAPVCLLFP</sequence>
<dbReference type="PANTHER" id="PTHR30344">
    <property type="entry name" value="6-PHOSPHOGLUCONOLACTONASE-RELATED"/>
    <property type="match status" value="1"/>
</dbReference>
<keyword evidence="4" id="KW-1185">Reference proteome</keyword>
<comment type="similarity">
    <text evidence="1">Belongs to the cycloisomerase 2 family.</text>
</comment>
<dbReference type="InterPro" id="IPR050282">
    <property type="entry name" value="Cycloisomerase_2"/>
</dbReference>
<dbReference type="GO" id="GO:0005829">
    <property type="term" value="C:cytosol"/>
    <property type="evidence" value="ECO:0007669"/>
    <property type="project" value="TreeGrafter"/>
</dbReference>
<gene>
    <name evidence="3" type="ORF">GEMMAAP_05585</name>
</gene>